<comment type="caution">
    <text evidence="2">The sequence shown here is derived from an EMBL/GenBank/DDBJ whole genome shotgun (WGS) entry which is preliminary data.</text>
</comment>
<dbReference type="Proteomes" id="UP001530400">
    <property type="component" value="Unassembled WGS sequence"/>
</dbReference>
<reference evidence="2 3" key="1">
    <citation type="submission" date="2024-10" db="EMBL/GenBank/DDBJ databases">
        <title>Updated reference genomes for cyclostephanoid diatoms.</title>
        <authorList>
            <person name="Roberts W.R."/>
            <person name="Alverson A.J."/>
        </authorList>
    </citation>
    <scope>NUCLEOTIDE SEQUENCE [LARGE SCALE GENOMIC DNA]</scope>
    <source>
        <strain evidence="2 3">AJA010-31</strain>
    </source>
</reference>
<proteinExistence type="predicted"/>
<dbReference type="EMBL" id="JALLPJ020001325">
    <property type="protein sequence ID" value="KAL3769769.1"/>
    <property type="molecule type" value="Genomic_DNA"/>
</dbReference>
<evidence type="ECO:0000256" key="1">
    <source>
        <dbReference type="SAM" id="MobiDB-lite"/>
    </source>
</evidence>
<feature type="compositionally biased region" description="Basic residues" evidence="1">
    <location>
        <begin position="131"/>
        <end position="149"/>
    </location>
</feature>
<feature type="compositionally biased region" description="Basic residues" evidence="1">
    <location>
        <begin position="102"/>
        <end position="116"/>
    </location>
</feature>
<organism evidence="2 3">
    <name type="scientific">Cyclotella atomus</name>
    <dbReference type="NCBI Taxonomy" id="382360"/>
    <lineage>
        <taxon>Eukaryota</taxon>
        <taxon>Sar</taxon>
        <taxon>Stramenopiles</taxon>
        <taxon>Ochrophyta</taxon>
        <taxon>Bacillariophyta</taxon>
        <taxon>Coscinodiscophyceae</taxon>
        <taxon>Thalassiosirophycidae</taxon>
        <taxon>Stephanodiscales</taxon>
        <taxon>Stephanodiscaceae</taxon>
        <taxon>Cyclotella</taxon>
    </lineage>
</organism>
<feature type="region of interest" description="Disordered" evidence="1">
    <location>
        <begin position="316"/>
        <end position="350"/>
    </location>
</feature>
<feature type="region of interest" description="Disordered" evidence="1">
    <location>
        <begin position="59"/>
        <end position="156"/>
    </location>
</feature>
<gene>
    <name evidence="2" type="ORF">ACHAWO_011297</name>
</gene>
<accession>A0ABD3N2B0</accession>
<evidence type="ECO:0000313" key="2">
    <source>
        <dbReference type="EMBL" id="KAL3769769.1"/>
    </source>
</evidence>
<dbReference type="AlphaFoldDB" id="A0ABD3N2B0"/>
<sequence length="350" mass="39946">MRFHFDFGHHHGASGAAGGVLVSHPSHLVVLDAHPTADHSLCPYLLDSPAIEQPTSSNAMKTKIRKQQQPQDAIHHPNPAEEDEDFPPLNVGRAEAEEMHERPKHRLFRLGRHRSRSSTNGEHKSLSPPPGRRRRSPKGRKMGLRRPTMKRSMSMPHDLKVASQHSAEVSQSCPVDPELHHEIVPKRGHSRTVTFSSVEIREYSRILGDHPCCPSGPPLALGWETERENSFRLEEYERKRDPVRRSKEDFRLGCQDRREILESLIISPTSSDSEGDSSPPGCCMYSRAEIRKAERRLNRERGENIRAVRKMNHRFFKPVDQNEVEKRPEDEKSEEQPQGERGVGLLYAHC</sequence>
<protein>
    <submittedName>
        <fullName evidence="2">Uncharacterized protein</fullName>
    </submittedName>
</protein>
<name>A0ABD3N2B0_9STRA</name>
<keyword evidence="3" id="KW-1185">Reference proteome</keyword>
<evidence type="ECO:0000313" key="3">
    <source>
        <dbReference type="Proteomes" id="UP001530400"/>
    </source>
</evidence>